<proteinExistence type="predicted"/>
<feature type="signal peptide" evidence="1">
    <location>
        <begin position="1"/>
        <end position="32"/>
    </location>
</feature>
<dbReference type="EMBL" id="GIFC01004814">
    <property type="protein sequence ID" value="MXU86897.1"/>
    <property type="molecule type" value="Transcribed_RNA"/>
</dbReference>
<reference evidence="2" key="1">
    <citation type="submission" date="2019-12" db="EMBL/GenBank/DDBJ databases">
        <title>An insight into the sialome of adult female Ixodes ricinus ticks feeding for 6 days.</title>
        <authorList>
            <person name="Perner J."/>
            <person name="Ribeiro J.M.C."/>
        </authorList>
    </citation>
    <scope>NUCLEOTIDE SEQUENCE</scope>
    <source>
        <strain evidence="2">Semi-engorged</strain>
        <tissue evidence="2">Salivary glands</tissue>
    </source>
</reference>
<evidence type="ECO:0000313" key="2">
    <source>
        <dbReference type="EMBL" id="MXU86897.1"/>
    </source>
</evidence>
<sequence length="93" mass="10359">MPVVVARIVFLSIIKTFRLSALLFSAAPTLHCQHSNLGKTPPCLARFSSVGEAATQRCGSHLIPCSSYYRFSPCMPYLWTTTTLQCYQDTRLS</sequence>
<dbReference type="AlphaFoldDB" id="A0A6B0UCK3"/>
<protein>
    <submittedName>
        <fullName evidence="2">Putative secreted protein</fullName>
    </submittedName>
</protein>
<feature type="chain" id="PRO_5025374658" evidence="1">
    <location>
        <begin position="33"/>
        <end position="93"/>
    </location>
</feature>
<name>A0A6B0UCK3_IXORI</name>
<keyword evidence="1" id="KW-0732">Signal</keyword>
<organism evidence="2">
    <name type="scientific">Ixodes ricinus</name>
    <name type="common">Common tick</name>
    <name type="synonym">Acarus ricinus</name>
    <dbReference type="NCBI Taxonomy" id="34613"/>
    <lineage>
        <taxon>Eukaryota</taxon>
        <taxon>Metazoa</taxon>
        <taxon>Ecdysozoa</taxon>
        <taxon>Arthropoda</taxon>
        <taxon>Chelicerata</taxon>
        <taxon>Arachnida</taxon>
        <taxon>Acari</taxon>
        <taxon>Parasitiformes</taxon>
        <taxon>Ixodida</taxon>
        <taxon>Ixodoidea</taxon>
        <taxon>Ixodidae</taxon>
        <taxon>Ixodinae</taxon>
        <taxon>Ixodes</taxon>
    </lineage>
</organism>
<accession>A0A6B0UCK3</accession>
<evidence type="ECO:0000256" key="1">
    <source>
        <dbReference type="SAM" id="SignalP"/>
    </source>
</evidence>